<dbReference type="Gene3D" id="3.30.70.1400">
    <property type="entry name" value="Aminomethyltransferase beta-barrel domains"/>
    <property type="match status" value="1"/>
</dbReference>
<dbReference type="InterPro" id="IPR028896">
    <property type="entry name" value="GcvT/YgfZ/DmdA"/>
</dbReference>
<evidence type="ECO:0000259" key="8">
    <source>
        <dbReference type="Pfam" id="PF01571"/>
    </source>
</evidence>
<protein>
    <recommendedName>
        <fullName evidence="2">aminomethyltransferase</fullName>
        <ecNumber evidence="2">2.1.2.10</ecNumber>
    </recommendedName>
    <alternativeName>
        <fullName evidence="5">Glycine cleavage system T protein</fullName>
    </alternativeName>
</protein>
<evidence type="ECO:0000256" key="3">
    <source>
        <dbReference type="ARBA" id="ARBA00022576"/>
    </source>
</evidence>
<dbReference type="SUPFAM" id="SSF101790">
    <property type="entry name" value="Aminomethyltransferase beta-barrel domain"/>
    <property type="match status" value="1"/>
</dbReference>
<dbReference type="NCBIfam" id="TIGR00528">
    <property type="entry name" value="gcvT"/>
    <property type="match status" value="1"/>
</dbReference>
<dbReference type="GO" id="GO:0006546">
    <property type="term" value="P:glycine catabolic process"/>
    <property type="evidence" value="ECO:0007669"/>
    <property type="project" value="InterPro"/>
</dbReference>
<dbReference type="GO" id="GO:0005960">
    <property type="term" value="C:glycine cleavage complex"/>
    <property type="evidence" value="ECO:0007669"/>
    <property type="project" value="InterPro"/>
</dbReference>
<sequence length="363" mass="39044">MTATFKTALFDSHIAAGAKIGPFAGYDMPLYYKEGVLKEHEWVRSSAGLFDVSHMGQIYLEGAGVVPFLEKITPSNFAKAGTGVAKYTVMTNESGGIVDDLIITRVNDEKFLSVINAGCKEKDIAWIIDHLPADVKLVRLDDRALIALQGPKAEQVLREVLKIDASGLGYMRMMFIDGLIISRLGYTGEDGFEISVPEDRASDLWVKLLASQLVKPVGLAARDSLRLEMGYPLYGHDINDETTPLEADLGWVMGKGNEGFIGAGNVLGKTLKRKRVGVKLTDKGIAREGAEIRNDKNKVIGALTSGGHSPTLKSSIGMGYVDAAYANPGTKIFVTVRGNNIGAEIAALPFIPARTKSSKKAAA</sequence>
<comment type="similarity">
    <text evidence="1">Belongs to the GcvT family.</text>
</comment>
<dbReference type="FunFam" id="3.30.70.1400:FF:000001">
    <property type="entry name" value="Aminomethyltransferase"/>
    <property type="match status" value="1"/>
</dbReference>
<dbReference type="PANTHER" id="PTHR43757">
    <property type="entry name" value="AMINOMETHYLTRANSFERASE"/>
    <property type="match status" value="1"/>
</dbReference>
<evidence type="ECO:0000256" key="4">
    <source>
        <dbReference type="ARBA" id="ARBA00022679"/>
    </source>
</evidence>
<evidence type="ECO:0000256" key="7">
    <source>
        <dbReference type="PIRSR" id="PIRSR006487-1"/>
    </source>
</evidence>
<dbReference type="GO" id="GO:0008168">
    <property type="term" value="F:methyltransferase activity"/>
    <property type="evidence" value="ECO:0007669"/>
    <property type="project" value="UniProtKB-KW"/>
</dbReference>
<keyword evidence="4 10" id="KW-0808">Transferase</keyword>
<dbReference type="GO" id="GO:0008483">
    <property type="term" value="F:transaminase activity"/>
    <property type="evidence" value="ECO:0007669"/>
    <property type="project" value="UniProtKB-KW"/>
</dbReference>
<evidence type="ECO:0000313" key="11">
    <source>
        <dbReference type="Proteomes" id="UP000595362"/>
    </source>
</evidence>
<dbReference type="Gene3D" id="2.40.30.110">
    <property type="entry name" value="Aminomethyltransferase beta-barrel domains"/>
    <property type="match status" value="1"/>
</dbReference>
<dbReference type="Gene3D" id="3.30.1360.120">
    <property type="entry name" value="Probable tRNA modification gtpase trme, domain 1"/>
    <property type="match status" value="1"/>
</dbReference>
<dbReference type="EMBL" id="CP066681">
    <property type="protein sequence ID" value="QQG36550.1"/>
    <property type="molecule type" value="Genomic_DNA"/>
</dbReference>
<dbReference type="InterPro" id="IPR029043">
    <property type="entry name" value="GcvT/YgfZ_C"/>
</dbReference>
<feature type="domain" description="GCVT N-terminal" evidence="8">
    <location>
        <begin position="9"/>
        <end position="254"/>
    </location>
</feature>
<organism evidence="10 11">
    <name type="scientific">Micavibrio aeruginosavorus</name>
    <dbReference type="NCBI Taxonomy" id="349221"/>
    <lineage>
        <taxon>Bacteria</taxon>
        <taxon>Pseudomonadati</taxon>
        <taxon>Bdellovibrionota</taxon>
        <taxon>Bdellovibrionia</taxon>
        <taxon>Bdellovibrionales</taxon>
        <taxon>Pseudobdellovibrionaceae</taxon>
        <taxon>Micavibrio</taxon>
    </lineage>
</organism>
<evidence type="ECO:0000256" key="5">
    <source>
        <dbReference type="ARBA" id="ARBA00031395"/>
    </source>
</evidence>
<dbReference type="Pfam" id="PF08669">
    <property type="entry name" value="GCV_T_C"/>
    <property type="match status" value="1"/>
</dbReference>
<keyword evidence="10" id="KW-0489">Methyltransferase</keyword>
<evidence type="ECO:0000256" key="6">
    <source>
        <dbReference type="ARBA" id="ARBA00047665"/>
    </source>
</evidence>
<reference evidence="10 11" key="1">
    <citation type="submission" date="2020-07" db="EMBL/GenBank/DDBJ databases">
        <title>Huge and variable diversity of episymbiotic CPR bacteria and DPANN archaea in groundwater ecosystems.</title>
        <authorList>
            <person name="He C.Y."/>
            <person name="Keren R."/>
            <person name="Whittaker M."/>
            <person name="Farag I.F."/>
            <person name="Doudna J."/>
            <person name="Cate J.H.D."/>
            <person name="Banfield J.F."/>
        </authorList>
    </citation>
    <scope>NUCLEOTIDE SEQUENCE [LARGE SCALE GENOMIC DNA]</scope>
    <source>
        <strain evidence="10">NC_groundwater_70_Ag_B-0.1um_54_66</strain>
    </source>
</reference>
<dbReference type="InterPro" id="IPR006223">
    <property type="entry name" value="GcvT"/>
</dbReference>
<feature type="domain" description="Aminomethyltransferase C-terminal" evidence="9">
    <location>
        <begin position="273"/>
        <end position="350"/>
    </location>
</feature>
<evidence type="ECO:0000256" key="1">
    <source>
        <dbReference type="ARBA" id="ARBA00008609"/>
    </source>
</evidence>
<dbReference type="SUPFAM" id="SSF103025">
    <property type="entry name" value="Folate-binding domain"/>
    <property type="match status" value="1"/>
</dbReference>
<evidence type="ECO:0000259" key="9">
    <source>
        <dbReference type="Pfam" id="PF08669"/>
    </source>
</evidence>
<feature type="binding site" evidence="7">
    <location>
        <position position="193"/>
    </location>
    <ligand>
        <name>substrate</name>
    </ligand>
</feature>
<dbReference type="NCBIfam" id="NF001567">
    <property type="entry name" value="PRK00389.1"/>
    <property type="match status" value="1"/>
</dbReference>
<evidence type="ECO:0000313" key="10">
    <source>
        <dbReference type="EMBL" id="QQG36550.1"/>
    </source>
</evidence>
<dbReference type="InterPro" id="IPR006222">
    <property type="entry name" value="GCVT_N"/>
</dbReference>
<dbReference type="Proteomes" id="UP000595362">
    <property type="component" value="Chromosome"/>
</dbReference>
<keyword evidence="3" id="KW-0032">Aminotransferase</keyword>
<dbReference type="GO" id="GO:0032259">
    <property type="term" value="P:methylation"/>
    <property type="evidence" value="ECO:0007669"/>
    <property type="project" value="UniProtKB-KW"/>
</dbReference>
<accession>A0A7T5UHL2</accession>
<name>A0A7T5UHL2_9BACT</name>
<dbReference type="InterPro" id="IPR013977">
    <property type="entry name" value="GcvT_C"/>
</dbReference>
<gene>
    <name evidence="10" type="primary">gcvT</name>
    <name evidence="10" type="ORF">HYS17_01815</name>
</gene>
<dbReference type="PIRSF" id="PIRSF006487">
    <property type="entry name" value="GcvT"/>
    <property type="match status" value="1"/>
</dbReference>
<dbReference type="PANTHER" id="PTHR43757:SF2">
    <property type="entry name" value="AMINOMETHYLTRANSFERASE, MITOCHONDRIAL"/>
    <property type="match status" value="1"/>
</dbReference>
<evidence type="ECO:0000256" key="2">
    <source>
        <dbReference type="ARBA" id="ARBA00012616"/>
    </source>
</evidence>
<dbReference type="Pfam" id="PF01571">
    <property type="entry name" value="GCV_T"/>
    <property type="match status" value="1"/>
</dbReference>
<comment type="catalytic activity">
    <reaction evidence="6">
        <text>N(6)-[(R)-S(8)-aminomethyldihydrolipoyl]-L-lysyl-[protein] + (6S)-5,6,7,8-tetrahydrofolate = N(6)-[(R)-dihydrolipoyl]-L-lysyl-[protein] + (6R)-5,10-methylene-5,6,7,8-tetrahydrofolate + NH4(+)</text>
        <dbReference type="Rhea" id="RHEA:16945"/>
        <dbReference type="Rhea" id="RHEA-COMP:10475"/>
        <dbReference type="Rhea" id="RHEA-COMP:10492"/>
        <dbReference type="ChEBI" id="CHEBI:15636"/>
        <dbReference type="ChEBI" id="CHEBI:28938"/>
        <dbReference type="ChEBI" id="CHEBI:57453"/>
        <dbReference type="ChEBI" id="CHEBI:83100"/>
        <dbReference type="ChEBI" id="CHEBI:83143"/>
        <dbReference type="EC" id="2.1.2.10"/>
    </reaction>
</comment>
<proteinExistence type="inferred from homology"/>
<dbReference type="GO" id="GO:0004047">
    <property type="term" value="F:aminomethyltransferase activity"/>
    <property type="evidence" value="ECO:0007669"/>
    <property type="project" value="UniProtKB-EC"/>
</dbReference>
<dbReference type="Gene3D" id="4.10.1250.10">
    <property type="entry name" value="Aminomethyltransferase fragment"/>
    <property type="match status" value="1"/>
</dbReference>
<dbReference type="EC" id="2.1.2.10" evidence="2"/>
<dbReference type="InterPro" id="IPR027266">
    <property type="entry name" value="TrmE/GcvT-like"/>
</dbReference>
<dbReference type="AlphaFoldDB" id="A0A7T5UHL2"/>